<dbReference type="InterPro" id="IPR046350">
    <property type="entry name" value="Cystatin_sf"/>
</dbReference>
<dbReference type="AlphaFoldDB" id="A0AAD2PU74"/>
<keyword evidence="1" id="KW-0732">Signal</keyword>
<gene>
    <name evidence="2" type="ORF">CYCCA115_LOCUS11662</name>
</gene>
<organism evidence="2 3">
    <name type="scientific">Cylindrotheca closterium</name>
    <dbReference type="NCBI Taxonomy" id="2856"/>
    <lineage>
        <taxon>Eukaryota</taxon>
        <taxon>Sar</taxon>
        <taxon>Stramenopiles</taxon>
        <taxon>Ochrophyta</taxon>
        <taxon>Bacillariophyta</taxon>
        <taxon>Bacillariophyceae</taxon>
        <taxon>Bacillariophycidae</taxon>
        <taxon>Bacillariales</taxon>
        <taxon>Bacillariaceae</taxon>
        <taxon>Cylindrotheca</taxon>
    </lineage>
</organism>
<feature type="chain" id="PRO_5042139450" description="Cystatin domain-containing protein" evidence="1">
    <location>
        <begin position="26"/>
        <end position="162"/>
    </location>
</feature>
<proteinExistence type="predicted"/>
<name>A0AAD2PU74_9STRA</name>
<protein>
    <recommendedName>
        <fullName evidence="4">Cystatin domain-containing protein</fullName>
    </recommendedName>
</protein>
<dbReference type="SUPFAM" id="SSF54403">
    <property type="entry name" value="Cystatin/monellin"/>
    <property type="match status" value="1"/>
</dbReference>
<dbReference type="Gene3D" id="3.10.450.10">
    <property type="match status" value="1"/>
</dbReference>
<feature type="signal peptide" evidence="1">
    <location>
        <begin position="1"/>
        <end position="25"/>
    </location>
</feature>
<dbReference type="EMBL" id="CAKOGP040001747">
    <property type="protein sequence ID" value="CAJ1948529.1"/>
    <property type="molecule type" value="Genomic_DNA"/>
</dbReference>
<evidence type="ECO:0008006" key="4">
    <source>
        <dbReference type="Google" id="ProtNLM"/>
    </source>
</evidence>
<evidence type="ECO:0000313" key="2">
    <source>
        <dbReference type="EMBL" id="CAJ1948529.1"/>
    </source>
</evidence>
<evidence type="ECO:0000256" key="1">
    <source>
        <dbReference type="SAM" id="SignalP"/>
    </source>
</evidence>
<reference evidence="2" key="1">
    <citation type="submission" date="2023-08" db="EMBL/GenBank/DDBJ databases">
        <authorList>
            <person name="Audoor S."/>
            <person name="Bilcke G."/>
        </authorList>
    </citation>
    <scope>NUCLEOTIDE SEQUENCE</scope>
</reference>
<sequence>MWKLTNFISSLLLVLIASLFQSSAASRRQLVGGYGPISDLSDPMVANAAKFAILELFAIENDDMPYEFMSSLQGDQQAFVPRVVRGSEQVVAGLNLKLTLMVLEVVEPVSGESLCRGAMEVQIYLALDQSMEVTEWGDEFTCDQAQVLLEDRLMDEENNEGN</sequence>
<dbReference type="Proteomes" id="UP001295423">
    <property type="component" value="Unassembled WGS sequence"/>
</dbReference>
<evidence type="ECO:0000313" key="3">
    <source>
        <dbReference type="Proteomes" id="UP001295423"/>
    </source>
</evidence>
<accession>A0AAD2PU74</accession>
<comment type="caution">
    <text evidence="2">The sequence shown here is derived from an EMBL/GenBank/DDBJ whole genome shotgun (WGS) entry which is preliminary data.</text>
</comment>
<keyword evidence="3" id="KW-1185">Reference proteome</keyword>